<gene>
    <name evidence="2" type="ORF">A8M32_01505</name>
</gene>
<dbReference type="Pfam" id="PF00480">
    <property type="entry name" value="ROK"/>
    <property type="match status" value="1"/>
</dbReference>
<dbReference type="RefSeq" id="WP_069456640.1">
    <property type="nucleotide sequence ID" value="NZ_CP034911.1"/>
</dbReference>
<reference evidence="3" key="1">
    <citation type="submission" date="2016-05" db="EMBL/GenBank/DDBJ databases">
        <authorList>
            <person name="Li Y."/>
        </authorList>
    </citation>
    <scope>NUCLEOTIDE SEQUENCE [LARGE SCALE GENOMIC DNA]</scope>
    <source>
        <strain evidence="3">YIC4027</strain>
    </source>
</reference>
<dbReference type="AlphaFoldDB" id="A0A1E3VJ88"/>
<proteinExistence type="inferred from homology"/>
<evidence type="ECO:0000313" key="3">
    <source>
        <dbReference type="Proteomes" id="UP000094342"/>
    </source>
</evidence>
<keyword evidence="3" id="KW-1185">Reference proteome</keyword>
<name>A0A1E3VJ88_9HYPH</name>
<dbReference type="SUPFAM" id="SSF53067">
    <property type="entry name" value="Actin-like ATPase domain"/>
    <property type="match status" value="1"/>
</dbReference>
<comment type="caution">
    <text evidence="2">The sequence shown here is derived from an EMBL/GenBank/DDBJ whole genome shotgun (WGS) entry which is preliminary data.</text>
</comment>
<dbReference type="InterPro" id="IPR000600">
    <property type="entry name" value="ROK"/>
</dbReference>
<sequence>MIHAVELAIPRLLADAGRAEKDIMGIGVSIPGEVDPQKGICLQSPRFGWRDLHFAEMLAERVHAPVWIDDDVNAFAIAQKLFGAGRNHRNFAALAIGTGIGCSLVLNGDIYHGSNSSAGKLGHITSTTGGALCECGRRGCLMVHAAEPAMLDEYQRRRGTPISRATFVDAVEAGDETALAIVGGEAVSSAMRCSRRCGRRWKGLSPSPSLSC</sequence>
<dbReference type="EMBL" id="LYBW01000033">
    <property type="protein sequence ID" value="ODR93096.1"/>
    <property type="molecule type" value="Genomic_DNA"/>
</dbReference>
<evidence type="ECO:0000313" key="2">
    <source>
        <dbReference type="EMBL" id="ODR93096.1"/>
    </source>
</evidence>
<organism evidence="2 3">
    <name type="scientific">Sinorhizobium alkalisoli</name>
    <dbReference type="NCBI Taxonomy" id="1752398"/>
    <lineage>
        <taxon>Bacteria</taxon>
        <taxon>Pseudomonadati</taxon>
        <taxon>Pseudomonadota</taxon>
        <taxon>Alphaproteobacteria</taxon>
        <taxon>Hyphomicrobiales</taxon>
        <taxon>Rhizobiaceae</taxon>
        <taxon>Sinorhizobium/Ensifer group</taxon>
        <taxon>Sinorhizobium</taxon>
    </lineage>
</organism>
<evidence type="ECO:0000256" key="1">
    <source>
        <dbReference type="ARBA" id="ARBA00006479"/>
    </source>
</evidence>
<evidence type="ECO:0008006" key="4">
    <source>
        <dbReference type="Google" id="ProtNLM"/>
    </source>
</evidence>
<dbReference type="PANTHER" id="PTHR18964:SF149">
    <property type="entry name" value="BIFUNCTIONAL UDP-N-ACETYLGLUCOSAMINE 2-EPIMERASE_N-ACETYLMANNOSAMINE KINASE"/>
    <property type="match status" value="1"/>
</dbReference>
<dbReference type="Gene3D" id="3.30.420.40">
    <property type="match status" value="2"/>
</dbReference>
<accession>A0A1E3VJ88</accession>
<comment type="similarity">
    <text evidence="1">Belongs to the ROK (NagC/XylR) family.</text>
</comment>
<dbReference type="Proteomes" id="UP000094342">
    <property type="component" value="Unassembled WGS sequence"/>
</dbReference>
<protein>
    <recommendedName>
        <fullName evidence="4">ROK family protein</fullName>
    </recommendedName>
</protein>
<dbReference type="InterPro" id="IPR043129">
    <property type="entry name" value="ATPase_NBD"/>
</dbReference>
<dbReference type="PANTHER" id="PTHR18964">
    <property type="entry name" value="ROK (REPRESSOR, ORF, KINASE) FAMILY"/>
    <property type="match status" value="1"/>
</dbReference>